<dbReference type="InterPro" id="IPR001647">
    <property type="entry name" value="HTH_TetR"/>
</dbReference>
<dbReference type="Gene3D" id="1.10.10.60">
    <property type="entry name" value="Homeodomain-like"/>
    <property type="match status" value="1"/>
</dbReference>
<feature type="DNA-binding region" description="H-T-H motif" evidence="4">
    <location>
        <begin position="34"/>
        <end position="53"/>
    </location>
</feature>
<dbReference type="InterPro" id="IPR036271">
    <property type="entry name" value="Tet_transcr_reg_TetR-rel_C_sf"/>
</dbReference>
<protein>
    <submittedName>
        <fullName evidence="6">Transcriptional regulator, TetR family</fullName>
    </submittedName>
</protein>
<dbReference type="Gene3D" id="1.10.357.10">
    <property type="entry name" value="Tetracycline Repressor, domain 2"/>
    <property type="match status" value="1"/>
</dbReference>
<evidence type="ECO:0000259" key="5">
    <source>
        <dbReference type="PROSITE" id="PS50977"/>
    </source>
</evidence>
<dbReference type="OrthoDB" id="9798857at2"/>
<dbReference type="PANTHER" id="PTHR47506:SF7">
    <property type="entry name" value="TRANSCRIPTIONAL REGULATORY PROTEIN"/>
    <property type="match status" value="1"/>
</dbReference>
<feature type="domain" description="HTH tetR-type" evidence="5">
    <location>
        <begin position="11"/>
        <end position="71"/>
    </location>
</feature>
<keyword evidence="3" id="KW-0804">Transcription</keyword>
<dbReference type="PANTHER" id="PTHR47506">
    <property type="entry name" value="TRANSCRIPTIONAL REGULATORY PROTEIN"/>
    <property type="match status" value="1"/>
</dbReference>
<evidence type="ECO:0000256" key="2">
    <source>
        <dbReference type="ARBA" id="ARBA00023125"/>
    </source>
</evidence>
<evidence type="ECO:0000313" key="6">
    <source>
        <dbReference type="EMBL" id="SFD25566.1"/>
    </source>
</evidence>
<evidence type="ECO:0000256" key="3">
    <source>
        <dbReference type="ARBA" id="ARBA00023163"/>
    </source>
</evidence>
<dbReference type="PRINTS" id="PR00455">
    <property type="entry name" value="HTHTETR"/>
</dbReference>
<evidence type="ECO:0000256" key="1">
    <source>
        <dbReference type="ARBA" id="ARBA00023015"/>
    </source>
</evidence>
<dbReference type="SUPFAM" id="SSF48498">
    <property type="entry name" value="Tetracyclin repressor-like, C-terminal domain"/>
    <property type="match status" value="1"/>
</dbReference>
<keyword evidence="2 4" id="KW-0238">DNA-binding</keyword>
<sequence length="198" mass="20947">MSTSVKASKREQSHHRIVEAASRAVRRHGYAGVGVAEVMKEAGLTHGGFYAHFDSRDALLVEAIEHAGAISSALLDERIAARARDTGNPLQALIELYLSDEHLANAEHGCVVGALASEMPRQEEAVRQASLQRVDRLVRRVASSLPESSDSGLASVIAGALVGNLQLARVQGDNADGRAVLATARAALARLFASTPHT</sequence>
<dbReference type="RefSeq" id="WP_091875603.1">
    <property type="nucleotide sequence ID" value="NZ_FOLD01000020.1"/>
</dbReference>
<organism evidence="6 7">
    <name type="scientific">Massilia yuzhufengensis</name>
    <dbReference type="NCBI Taxonomy" id="1164594"/>
    <lineage>
        <taxon>Bacteria</taxon>
        <taxon>Pseudomonadati</taxon>
        <taxon>Pseudomonadota</taxon>
        <taxon>Betaproteobacteria</taxon>
        <taxon>Burkholderiales</taxon>
        <taxon>Oxalobacteraceae</taxon>
        <taxon>Telluria group</taxon>
        <taxon>Massilia</taxon>
    </lineage>
</organism>
<dbReference type="SUPFAM" id="SSF46689">
    <property type="entry name" value="Homeodomain-like"/>
    <property type="match status" value="1"/>
</dbReference>
<evidence type="ECO:0000313" key="7">
    <source>
        <dbReference type="Proteomes" id="UP000198639"/>
    </source>
</evidence>
<name>A0A1I1QTX9_9BURK</name>
<dbReference type="InterPro" id="IPR009057">
    <property type="entry name" value="Homeodomain-like_sf"/>
</dbReference>
<dbReference type="PROSITE" id="PS50977">
    <property type="entry name" value="HTH_TETR_2"/>
    <property type="match status" value="1"/>
</dbReference>
<evidence type="ECO:0000256" key="4">
    <source>
        <dbReference type="PROSITE-ProRule" id="PRU00335"/>
    </source>
</evidence>
<reference evidence="7" key="1">
    <citation type="submission" date="2016-10" db="EMBL/GenBank/DDBJ databases">
        <authorList>
            <person name="Varghese N."/>
            <person name="Submissions S."/>
        </authorList>
    </citation>
    <scope>NUCLEOTIDE SEQUENCE [LARGE SCALE GENOMIC DNA]</scope>
    <source>
        <strain evidence="7">CGMCC 1.12041</strain>
    </source>
</reference>
<keyword evidence="7" id="KW-1185">Reference proteome</keyword>
<proteinExistence type="predicted"/>
<dbReference type="EMBL" id="FOLD01000020">
    <property type="protein sequence ID" value="SFD25566.1"/>
    <property type="molecule type" value="Genomic_DNA"/>
</dbReference>
<dbReference type="Proteomes" id="UP000198639">
    <property type="component" value="Unassembled WGS sequence"/>
</dbReference>
<accession>A0A1I1QTX9</accession>
<dbReference type="GO" id="GO:0003677">
    <property type="term" value="F:DNA binding"/>
    <property type="evidence" value="ECO:0007669"/>
    <property type="project" value="UniProtKB-UniRule"/>
</dbReference>
<dbReference type="AlphaFoldDB" id="A0A1I1QTX9"/>
<keyword evidence="1" id="KW-0805">Transcription regulation</keyword>
<gene>
    <name evidence="6" type="ORF">SAMN05216204_12028</name>
</gene>
<dbReference type="Pfam" id="PF00440">
    <property type="entry name" value="TetR_N"/>
    <property type="match status" value="1"/>
</dbReference>
<dbReference type="STRING" id="1164594.SAMN05216204_12028"/>